<dbReference type="AlphaFoldDB" id="A0A5D3AQQ7"/>
<protein>
    <submittedName>
        <fullName evidence="2">Uncharacterized protein</fullName>
    </submittedName>
</protein>
<keyword evidence="3" id="KW-1185">Reference proteome</keyword>
<sequence length="278" mass="31238">MILALDPGDLNRYMVEDLGRECCSSPSDDETDDADDVSSRDSETCTSSSSPSAHDSISAASHFQSYQSPTPTLEPSHTKYPPMTYRYTSMRGPTLHLFTHTYLTSGSRPGTFRICASSSVGLTPSAYPLSRNISLEDDTPTTMPPPSRRIYLIYHIARLLLQQGIDGFFGPDGTTVDSKAEGQRRLIDMKSVLGWMVYDLAKCLEQLLKPGFYIRTWACVDRQHFDMIATDFWGLDMVKEYAGKQVKIGKRLVAREMEQATEAPIRIKQIYTNVFAYR</sequence>
<gene>
    <name evidence="2" type="ORF">B9479_007018</name>
</gene>
<dbReference type="EMBL" id="NIDF01000137">
    <property type="protein sequence ID" value="TYJ52400.1"/>
    <property type="molecule type" value="Genomic_DNA"/>
</dbReference>
<feature type="compositionally biased region" description="Acidic residues" evidence="1">
    <location>
        <begin position="27"/>
        <end position="36"/>
    </location>
</feature>
<reference evidence="2 3" key="1">
    <citation type="submission" date="2017-05" db="EMBL/GenBank/DDBJ databases">
        <title>The Genome Sequence of Tsuchiyaea wingfieldii DSM 27421.</title>
        <authorList>
            <person name="Cuomo C."/>
            <person name="Passer A."/>
            <person name="Billmyre B."/>
            <person name="Heitman J."/>
        </authorList>
    </citation>
    <scope>NUCLEOTIDE SEQUENCE [LARGE SCALE GENOMIC DNA]</scope>
    <source>
        <strain evidence="2 3">DSM 27421</strain>
    </source>
</reference>
<comment type="caution">
    <text evidence="2">The sequence shown here is derived from an EMBL/GenBank/DDBJ whole genome shotgun (WGS) entry which is preliminary data.</text>
</comment>
<evidence type="ECO:0000313" key="3">
    <source>
        <dbReference type="Proteomes" id="UP000322245"/>
    </source>
</evidence>
<organism evidence="2 3">
    <name type="scientific">Cryptococcus floricola</name>
    <dbReference type="NCBI Taxonomy" id="2591691"/>
    <lineage>
        <taxon>Eukaryota</taxon>
        <taxon>Fungi</taxon>
        <taxon>Dikarya</taxon>
        <taxon>Basidiomycota</taxon>
        <taxon>Agaricomycotina</taxon>
        <taxon>Tremellomycetes</taxon>
        <taxon>Tremellales</taxon>
        <taxon>Cryptococcaceae</taxon>
        <taxon>Cryptococcus</taxon>
    </lineage>
</organism>
<dbReference type="Proteomes" id="UP000322245">
    <property type="component" value="Unassembled WGS sequence"/>
</dbReference>
<feature type="compositionally biased region" description="Polar residues" evidence="1">
    <location>
        <begin position="62"/>
        <end position="75"/>
    </location>
</feature>
<evidence type="ECO:0000313" key="2">
    <source>
        <dbReference type="EMBL" id="TYJ52400.1"/>
    </source>
</evidence>
<accession>A0A5D3AQQ7</accession>
<name>A0A5D3AQQ7_9TREE</name>
<feature type="region of interest" description="Disordered" evidence="1">
    <location>
        <begin position="21"/>
        <end position="80"/>
    </location>
</feature>
<proteinExistence type="predicted"/>
<evidence type="ECO:0000256" key="1">
    <source>
        <dbReference type="SAM" id="MobiDB-lite"/>
    </source>
</evidence>
<feature type="compositionally biased region" description="Low complexity" evidence="1">
    <location>
        <begin position="44"/>
        <end position="61"/>
    </location>
</feature>